<accession>A0A8C4XHC5</accession>
<proteinExistence type="predicted"/>
<dbReference type="Proteomes" id="UP000694620">
    <property type="component" value="Chromosome 17"/>
</dbReference>
<sequence>MKRNFSLKYLNHIYKCLGASVPRPAKLFHASKRTDCKIICQTNRRTFYRMVPEYHKITTTKRTPELNHTSVTPISTNTVHHELLKVGIYDRAVIGKLLTLLTWGKEHNTCTPDSGPGGPQVAAGFHSNPFPNQRAVFTAN</sequence>
<reference evidence="1" key="3">
    <citation type="submission" date="2025-09" db="UniProtKB">
        <authorList>
            <consortium name="Ensembl"/>
        </authorList>
    </citation>
    <scope>IDENTIFICATION</scope>
</reference>
<dbReference type="AlphaFoldDB" id="A0A8C4XHC5"/>
<reference evidence="1" key="1">
    <citation type="submission" date="2021-06" db="EMBL/GenBank/DDBJ databases">
        <authorList>
            <consortium name="Wellcome Sanger Institute Data Sharing"/>
        </authorList>
    </citation>
    <scope>NUCLEOTIDE SEQUENCE [LARGE SCALE GENOMIC DNA]</scope>
</reference>
<reference evidence="1" key="2">
    <citation type="submission" date="2025-08" db="UniProtKB">
        <authorList>
            <consortium name="Ensembl"/>
        </authorList>
    </citation>
    <scope>IDENTIFICATION</scope>
</reference>
<evidence type="ECO:0000313" key="1">
    <source>
        <dbReference type="Ensembl" id="ENSECRP00000032105.1"/>
    </source>
</evidence>
<keyword evidence="2" id="KW-1185">Reference proteome</keyword>
<name>A0A8C4XHC5_ERPCA</name>
<evidence type="ECO:0000313" key="2">
    <source>
        <dbReference type="Proteomes" id="UP000694620"/>
    </source>
</evidence>
<dbReference type="Ensembl" id="ENSECRT00000032820.1">
    <property type="protein sequence ID" value="ENSECRP00000032105.1"/>
    <property type="gene ID" value="ENSECRG00000021762.1"/>
</dbReference>
<organism evidence="1 2">
    <name type="scientific">Erpetoichthys calabaricus</name>
    <name type="common">Rope fish</name>
    <name type="synonym">Calamoichthys calabaricus</name>
    <dbReference type="NCBI Taxonomy" id="27687"/>
    <lineage>
        <taxon>Eukaryota</taxon>
        <taxon>Metazoa</taxon>
        <taxon>Chordata</taxon>
        <taxon>Craniata</taxon>
        <taxon>Vertebrata</taxon>
        <taxon>Euteleostomi</taxon>
        <taxon>Actinopterygii</taxon>
        <taxon>Polypteriformes</taxon>
        <taxon>Polypteridae</taxon>
        <taxon>Erpetoichthys</taxon>
    </lineage>
</organism>
<protein>
    <submittedName>
        <fullName evidence="1">Uncharacterized protein</fullName>
    </submittedName>
</protein>